<organism evidence="2 3">
    <name type="scientific">Azospirillum oryzae</name>
    <dbReference type="NCBI Taxonomy" id="286727"/>
    <lineage>
        <taxon>Bacteria</taxon>
        <taxon>Pseudomonadati</taxon>
        <taxon>Pseudomonadota</taxon>
        <taxon>Alphaproteobacteria</taxon>
        <taxon>Rhodospirillales</taxon>
        <taxon>Azospirillaceae</taxon>
        <taxon>Azospirillum</taxon>
    </lineage>
</organism>
<dbReference type="Proteomes" id="UP000192936">
    <property type="component" value="Unassembled WGS sequence"/>
</dbReference>
<protein>
    <submittedName>
        <fullName evidence="2">Uncharacterized protein</fullName>
    </submittedName>
</protein>
<evidence type="ECO:0000313" key="3">
    <source>
        <dbReference type="Proteomes" id="UP000192936"/>
    </source>
</evidence>
<evidence type="ECO:0000256" key="1">
    <source>
        <dbReference type="SAM" id="MobiDB-lite"/>
    </source>
</evidence>
<dbReference type="AlphaFoldDB" id="A0A1X7F1C4"/>
<sequence length="89" mass="9263">MVTKVSGAPGRGLRGPGPTSPRRAQAADGVGIDGAAEQAIKAAPAHRLVIGDVGEQQLFVDAILTVLVVEAALEDQLHTFLRAFRQAVH</sequence>
<dbReference type="RefSeq" id="WP_244560614.1">
    <property type="nucleotide sequence ID" value="NZ_FXAK01000004.1"/>
</dbReference>
<gene>
    <name evidence="2" type="ORF">SAMN02982917_2256</name>
</gene>
<feature type="region of interest" description="Disordered" evidence="1">
    <location>
        <begin position="1"/>
        <end position="28"/>
    </location>
</feature>
<accession>A0A1X7F1C4</accession>
<evidence type="ECO:0000313" key="2">
    <source>
        <dbReference type="EMBL" id="SMF43770.1"/>
    </source>
</evidence>
<proteinExistence type="predicted"/>
<dbReference type="EMBL" id="FXAK01000004">
    <property type="protein sequence ID" value="SMF43770.1"/>
    <property type="molecule type" value="Genomic_DNA"/>
</dbReference>
<name>A0A1X7F1C4_9PROT</name>
<reference evidence="2 3" key="1">
    <citation type="submission" date="2017-04" db="EMBL/GenBank/DDBJ databases">
        <authorList>
            <person name="Afonso C.L."/>
            <person name="Miller P.J."/>
            <person name="Scott M.A."/>
            <person name="Spackman E."/>
            <person name="Goraichik I."/>
            <person name="Dimitrov K.M."/>
            <person name="Suarez D.L."/>
            <person name="Swayne D.E."/>
        </authorList>
    </citation>
    <scope>NUCLEOTIDE SEQUENCE [LARGE SCALE GENOMIC DNA]</scope>
    <source>
        <strain evidence="2 3">A2P</strain>
    </source>
</reference>